<dbReference type="PROSITE" id="PS00678">
    <property type="entry name" value="WD_REPEATS_1"/>
    <property type="match status" value="9"/>
</dbReference>
<keyword evidence="9" id="KW-0808">Transferase</keyword>
<dbReference type="Gene3D" id="1.25.40.10">
    <property type="entry name" value="Tetratricopeptide repeat domain"/>
    <property type="match status" value="1"/>
</dbReference>
<dbReference type="InterPro" id="IPR011009">
    <property type="entry name" value="Kinase-like_dom_sf"/>
</dbReference>
<dbReference type="EMBL" id="QZKU01000082">
    <property type="protein sequence ID" value="RJP19934.1"/>
    <property type="molecule type" value="Genomic_DNA"/>
</dbReference>
<feature type="repeat" description="WD" evidence="5">
    <location>
        <begin position="434"/>
        <end position="475"/>
    </location>
</feature>
<proteinExistence type="predicted"/>
<evidence type="ECO:0000256" key="1">
    <source>
        <dbReference type="ARBA" id="ARBA00022574"/>
    </source>
</evidence>
<evidence type="ECO:0000256" key="2">
    <source>
        <dbReference type="ARBA" id="ARBA00022737"/>
    </source>
</evidence>
<dbReference type="PRINTS" id="PR00320">
    <property type="entry name" value="GPROTEINBRPT"/>
</dbReference>
<dbReference type="PROSITE" id="PS50005">
    <property type="entry name" value="TPR"/>
    <property type="match status" value="1"/>
</dbReference>
<dbReference type="CDD" id="cd00200">
    <property type="entry name" value="WD40"/>
    <property type="match status" value="2"/>
</dbReference>
<dbReference type="PANTHER" id="PTHR19879">
    <property type="entry name" value="TRANSCRIPTION INITIATION FACTOR TFIID"/>
    <property type="match status" value="1"/>
</dbReference>
<feature type="repeat" description="WD" evidence="5">
    <location>
        <begin position="816"/>
        <end position="859"/>
    </location>
</feature>
<dbReference type="SUPFAM" id="SSF56112">
    <property type="entry name" value="Protein kinase-like (PK-like)"/>
    <property type="match status" value="1"/>
</dbReference>
<evidence type="ECO:0000256" key="5">
    <source>
        <dbReference type="PROSITE-ProRule" id="PRU00221"/>
    </source>
</evidence>
<accession>A0A3A4NVX5</accession>
<dbReference type="SMART" id="SM00220">
    <property type="entry name" value="S_TKc"/>
    <property type="match status" value="1"/>
</dbReference>
<dbReference type="InterPro" id="IPR019775">
    <property type="entry name" value="WD40_repeat_CS"/>
</dbReference>
<dbReference type="AlphaFoldDB" id="A0A3A4NVX5"/>
<sequence length="1238" mass="137009">YEIRDVLGEGGYGKVYKVHHLDWDMDMAVKTPNEAAISRAGGVESFVRECHTWMDLGLHENIVTCHFVRVLGKVPRVFAEYVEGGTLSDWIETGKIYEESPEEVSERILDIAIQFARGLEYAHSRGMVHQDVKPANVLMTFDGNAKVSDFGLAGGALELPKGVSSEQVASVDRTFAGMTPRYASPEQAQAHAQRAAGVPRENVVRITPHSDLYSWAVSIFEIFNGGTTWPSGTVVGEAFREYLKTGPAEEYLPAMPESLVSLLSNCLHGDPAERPKSMSEVIENLKAIYGEETDREYSRGEPKQLAEMADVLNNKAASFLELDMPDEAEKLWEEALKIDPHHAEATYGLCIQQWRTARITDLEAIRRMEEVRTSHESDWVDDYLLGLIHLERGDRGTAVKILKETVHLSGKNTQVQKTLKQARTAGIPSCVRTLSGHTGAVYAVTISPDDRLALSGSSDNTIRLWDIKTGRCLQTLLGHSQTIHSVAFSSDSRFALSGAWDGTLMLWDINSGQCLCIFGRHSQPVYSVAFSSDDRFALSGAEDRTLRLWDVKSGECLRILKGHTAGVHSVAFFSDNRYALTGSFDQTLRLWDIGTGQCLRTFVGDTEPVHSIALSPNGRFAVSGAAGELPFEDNQTLALWDIETGRRVHKFEGHTSGVRSVAITSSGRFALSGSNDNTLRLWDIESGRCLHTLEGHTKRVFSVAISSDDRFALSGGNDDTLRLWTLTLGASSERAVLCRVLATATIADYESHVHDLASIAESKLALGNVAGAYDSISEAMSVPGYSKSAKLLGLRAKACSKGRIRAFLQGWHVRTFEGHTDSVQSVVFSSDNRFALSAGWVKDRTLRLWDLRTGHCLRIFKGGVQSVALSANGRLALSDASDCKLRLWDIETGHCLRTFKGHTETVNSVALSSDGRFAMSGAYDNTLRLWNIETGQCLRVINGESHVPSPVVDNFGLSESADNKLQLCDFSTGQFFQDKLHLKPGFTSIALSSDDRFALSGSTDKTLRLWDIRSGRCLRIFEGHRDLVVSASFSQDNHFALSVADKPRLWDVQSGRCLCTFEGNESVVLSIAFSSDRLFALSGSFDNALRLWEIETGRCLRTFEGHKEIVRSVAFSSDGRFALSGSNDNTLRLWELVWDYEFPEPADWDEGARPYLECFLTLQTPYAAELPAIREPTQEEITLALTRRGKPSWAEEDFENLLTHLSHCGYGWLRPEGVRKKLEEMTSDWHGPHSLSGT</sequence>
<evidence type="ECO:0000256" key="3">
    <source>
        <dbReference type="ARBA" id="ARBA00022741"/>
    </source>
</evidence>
<dbReference type="InterPro" id="IPR008271">
    <property type="entry name" value="Ser/Thr_kinase_AS"/>
</dbReference>
<feature type="repeat" description="WD" evidence="5">
    <location>
        <begin position="476"/>
        <end position="517"/>
    </location>
</feature>
<dbReference type="GO" id="GO:0004674">
    <property type="term" value="F:protein serine/threonine kinase activity"/>
    <property type="evidence" value="ECO:0007669"/>
    <property type="project" value="UniProtKB-KW"/>
</dbReference>
<dbReference type="SUPFAM" id="SSF48452">
    <property type="entry name" value="TPR-like"/>
    <property type="match status" value="1"/>
</dbReference>
<feature type="repeat" description="WD" evidence="5">
    <location>
        <begin position="693"/>
        <end position="734"/>
    </location>
</feature>
<dbReference type="InterPro" id="IPR036322">
    <property type="entry name" value="WD40_repeat_dom_sf"/>
</dbReference>
<dbReference type="PROSITE" id="PS50082">
    <property type="entry name" value="WD_REPEATS_2"/>
    <property type="match status" value="12"/>
</dbReference>
<dbReference type="Pfam" id="PF00400">
    <property type="entry name" value="WD40"/>
    <property type="match status" value="14"/>
</dbReference>
<dbReference type="Proteomes" id="UP000265882">
    <property type="component" value="Unassembled WGS sequence"/>
</dbReference>
<evidence type="ECO:0000313" key="9">
    <source>
        <dbReference type="EMBL" id="RJP19934.1"/>
    </source>
</evidence>
<feature type="repeat" description="WD" evidence="5">
    <location>
        <begin position="987"/>
        <end position="1020"/>
    </location>
</feature>
<evidence type="ECO:0000256" key="7">
    <source>
        <dbReference type="PROSITE-ProRule" id="PRU10141"/>
    </source>
</evidence>
<dbReference type="Gene3D" id="2.130.10.10">
    <property type="entry name" value="YVTN repeat-like/Quinoprotein amine dehydrogenase"/>
    <property type="match status" value="7"/>
</dbReference>
<feature type="repeat" description="WD" evidence="5">
    <location>
        <begin position="1061"/>
        <end position="1102"/>
    </location>
</feature>
<feature type="repeat" description="TPR" evidence="6">
    <location>
        <begin position="309"/>
        <end position="342"/>
    </location>
</feature>
<keyword evidence="4 7" id="KW-0067">ATP-binding</keyword>
<keyword evidence="2" id="KW-0677">Repeat</keyword>
<feature type="non-terminal residue" evidence="9">
    <location>
        <position position="1"/>
    </location>
</feature>
<feature type="domain" description="Protein kinase" evidence="8">
    <location>
        <begin position="1"/>
        <end position="289"/>
    </location>
</feature>
<comment type="caution">
    <text evidence="9">The sequence shown here is derived from an EMBL/GenBank/DDBJ whole genome shotgun (WGS) entry which is preliminary data.</text>
</comment>
<feature type="repeat" description="WD" evidence="5">
    <location>
        <begin position="518"/>
        <end position="559"/>
    </location>
</feature>
<evidence type="ECO:0000259" key="8">
    <source>
        <dbReference type="PROSITE" id="PS50011"/>
    </source>
</evidence>
<keyword evidence="3 7" id="KW-0547">Nucleotide-binding</keyword>
<keyword evidence="1 5" id="KW-0853">WD repeat</keyword>
<dbReference type="SMART" id="SM00028">
    <property type="entry name" value="TPR"/>
    <property type="match status" value="2"/>
</dbReference>
<organism evidence="9 10">
    <name type="scientific">Abyssobacteria bacterium (strain SURF_5)</name>
    <dbReference type="NCBI Taxonomy" id="2093360"/>
    <lineage>
        <taxon>Bacteria</taxon>
        <taxon>Pseudomonadati</taxon>
        <taxon>Candidatus Hydrogenedentota</taxon>
        <taxon>Candidatus Abyssobacteria</taxon>
    </lineage>
</organism>
<dbReference type="SUPFAM" id="SSF50978">
    <property type="entry name" value="WD40 repeat-like"/>
    <property type="match status" value="3"/>
</dbReference>
<name>A0A3A4NVX5_ABYX5</name>
<dbReference type="InterPro" id="IPR001680">
    <property type="entry name" value="WD40_rpt"/>
</dbReference>
<dbReference type="InterPro" id="IPR020472">
    <property type="entry name" value="WD40_PAC1"/>
</dbReference>
<keyword evidence="9" id="KW-0723">Serine/threonine-protein kinase</keyword>
<evidence type="ECO:0000256" key="4">
    <source>
        <dbReference type="ARBA" id="ARBA00022840"/>
    </source>
</evidence>
<dbReference type="Pfam" id="PF00069">
    <property type="entry name" value="Pkinase"/>
    <property type="match status" value="1"/>
</dbReference>
<dbReference type="InterPro" id="IPR000719">
    <property type="entry name" value="Prot_kinase_dom"/>
</dbReference>
<feature type="repeat" description="WD" evidence="5">
    <location>
        <begin position="899"/>
        <end position="940"/>
    </location>
</feature>
<dbReference type="InterPro" id="IPR019734">
    <property type="entry name" value="TPR_rpt"/>
</dbReference>
<feature type="repeat" description="WD" evidence="5">
    <location>
        <begin position="1103"/>
        <end position="1136"/>
    </location>
</feature>
<feature type="repeat" description="WD" evidence="5">
    <location>
        <begin position="651"/>
        <end position="692"/>
    </location>
</feature>
<feature type="repeat" description="WD" evidence="5">
    <location>
        <begin position="560"/>
        <end position="601"/>
    </location>
</feature>
<dbReference type="InterPro" id="IPR011990">
    <property type="entry name" value="TPR-like_helical_dom_sf"/>
</dbReference>
<keyword evidence="9" id="KW-0418">Kinase</keyword>
<dbReference type="PROSITE" id="PS50011">
    <property type="entry name" value="PROTEIN_KINASE_DOM"/>
    <property type="match status" value="1"/>
</dbReference>
<dbReference type="PROSITE" id="PS50294">
    <property type="entry name" value="WD_REPEATS_REGION"/>
    <property type="match status" value="10"/>
</dbReference>
<feature type="binding site" evidence="7">
    <location>
        <position position="30"/>
    </location>
    <ligand>
        <name>ATP</name>
        <dbReference type="ChEBI" id="CHEBI:30616"/>
    </ligand>
</feature>
<feature type="repeat" description="WD" evidence="5">
    <location>
        <begin position="857"/>
        <end position="898"/>
    </location>
</feature>
<dbReference type="GO" id="GO:0005524">
    <property type="term" value="F:ATP binding"/>
    <property type="evidence" value="ECO:0007669"/>
    <property type="project" value="UniProtKB-UniRule"/>
</dbReference>
<dbReference type="PROSITE" id="PS00108">
    <property type="entry name" value="PROTEIN_KINASE_ST"/>
    <property type="match status" value="1"/>
</dbReference>
<dbReference type="InterPro" id="IPR015943">
    <property type="entry name" value="WD40/YVTN_repeat-like_dom_sf"/>
</dbReference>
<keyword evidence="6" id="KW-0802">TPR repeat</keyword>
<evidence type="ECO:0000313" key="10">
    <source>
        <dbReference type="Proteomes" id="UP000265882"/>
    </source>
</evidence>
<dbReference type="CDD" id="cd14014">
    <property type="entry name" value="STKc_PknB_like"/>
    <property type="match status" value="1"/>
</dbReference>
<gene>
    <name evidence="9" type="ORF">C4520_11915</name>
</gene>
<dbReference type="InterPro" id="IPR017441">
    <property type="entry name" value="Protein_kinase_ATP_BS"/>
</dbReference>
<dbReference type="SMART" id="SM00320">
    <property type="entry name" value="WD40"/>
    <property type="match status" value="14"/>
</dbReference>
<protein>
    <submittedName>
        <fullName evidence="9">Serine/threonine protein kinase</fullName>
    </submittedName>
</protein>
<reference evidence="9 10" key="1">
    <citation type="journal article" date="2017" name="ISME J.">
        <title>Energy and carbon metabolisms in a deep terrestrial subsurface fluid microbial community.</title>
        <authorList>
            <person name="Momper L."/>
            <person name="Jungbluth S.P."/>
            <person name="Lee M.D."/>
            <person name="Amend J.P."/>
        </authorList>
    </citation>
    <scope>NUCLEOTIDE SEQUENCE [LARGE SCALE GENOMIC DNA]</scope>
    <source>
        <strain evidence="9">SURF_5</strain>
    </source>
</reference>
<evidence type="ECO:0000256" key="6">
    <source>
        <dbReference type="PROSITE-ProRule" id="PRU00339"/>
    </source>
</evidence>
<dbReference type="PANTHER" id="PTHR19879:SF9">
    <property type="entry name" value="TRANSCRIPTION INITIATION FACTOR TFIID SUBUNIT 5"/>
    <property type="match status" value="1"/>
</dbReference>
<dbReference type="PROSITE" id="PS00107">
    <property type="entry name" value="PROTEIN_KINASE_ATP"/>
    <property type="match status" value="1"/>
</dbReference>
<dbReference type="Gene3D" id="1.10.510.10">
    <property type="entry name" value="Transferase(Phosphotransferase) domain 1"/>
    <property type="match status" value="1"/>
</dbReference>